<dbReference type="PANTHER" id="PTHR43495">
    <property type="entry name" value="GABA PERMEASE"/>
    <property type="match status" value="1"/>
</dbReference>
<dbReference type="PIRSF" id="PIRSF006060">
    <property type="entry name" value="AA_transporter"/>
    <property type="match status" value="1"/>
</dbReference>
<feature type="transmembrane region" description="Helical" evidence="7">
    <location>
        <begin position="117"/>
        <end position="138"/>
    </location>
</feature>
<gene>
    <name evidence="9" type="ORF">RSSL_01642</name>
</gene>
<dbReference type="Pfam" id="PF00324">
    <property type="entry name" value="AA_permease"/>
    <property type="match status" value="1"/>
</dbReference>
<keyword evidence="3 7" id="KW-0812">Transmembrane</keyword>
<feature type="domain" description="Amino acid permease/ SLC12A" evidence="8">
    <location>
        <begin position="49"/>
        <end position="487"/>
    </location>
</feature>
<evidence type="ECO:0000256" key="6">
    <source>
        <dbReference type="ARBA" id="ARBA00023136"/>
    </source>
</evidence>
<comment type="caution">
    <text evidence="9">The sequence shown here is derived from an EMBL/GenBank/DDBJ whole genome shotgun (WGS) entry which is preliminary data.</text>
</comment>
<dbReference type="PANTHER" id="PTHR43495:SF5">
    <property type="entry name" value="GAMMA-AMINOBUTYRIC ACID PERMEASE"/>
    <property type="match status" value="1"/>
</dbReference>
<dbReference type="FunFam" id="1.20.1740.10:FF:000001">
    <property type="entry name" value="Amino acid permease"/>
    <property type="match status" value="1"/>
</dbReference>
<name>J7TQP9_STRSL</name>
<dbReference type="AlphaFoldDB" id="J7TQP9"/>
<dbReference type="InterPro" id="IPR004841">
    <property type="entry name" value="AA-permease/SLC12A_dom"/>
</dbReference>
<comment type="subcellular location">
    <subcellularLocation>
        <location evidence="1">Membrane</location>
        <topology evidence="1">Multi-pass membrane protein</topology>
    </subcellularLocation>
</comment>
<dbReference type="Gene3D" id="1.20.1740.10">
    <property type="entry name" value="Amino acid/polyamine transporter I"/>
    <property type="match status" value="1"/>
</dbReference>
<feature type="transmembrane region" description="Helical" evidence="7">
    <location>
        <begin position="158"/>
        <end position="177"/>
    </location>
</feature>
<dbReference type="GO" id="GO:0016020">
    <property type="term" value="C:membrane"/>
    <property type="evidence" value="ECO:0007669"/>
    <property type="project" value="UniProtKB-SubCell"/>
</dbReference>
<organism evidence="9 10">
    <name type="scientific">Streptococcus salivarius K12</name>
    <dbReference type="NCBI Taxonomy" id="1200793"/>
    <lineage>
        <taxon>Bacteria</taxon>
        <taxon>Bacillati</taxon>
        <taxon>Bacillota</taxon>
        <taxon>Bacilli</taxon>
        <taxon>Lactobacillales</taxon>
        <taxon>Streptococcaceae</taxon>
        <taxon>Streptococcus</taxon>
    </lineage>
</organism>
<feature type="transmembrane region" description="Helical" evidence="7">
    <location>
        <begin position="440"/>
        <end position="458"/>
    </location>
</feature>
<dbReference type="InterPro" id="IPR004840">
    <property type="entry name" value="Amino_acid_permease_CS"/>
</dbReference>
<evidence type="ECO:0000259" key="8">
    <source>
        <dbReference type="Pfam" id="PF00324"/>
    </source>
</evidence>
<dbReference type="EMBL" id="ALIF01000001">
    <property type="protein sequence ID" value="EJO16639.1"/>
    <property type="molecule type" value="Genomic_DNA"/>
</dbReference>
<evidence type="ECO:0000313" key="10">
    <source>
        <dbReference type="Proteomes" id="UP000006983"/>
    </source>
</evidence>
<feature type="transmembrane region" description="Helical" evidence="7">
    <location>
        <begin position="275"/>
        <end position="294"/>
    </location>
</feature>
<feature type="transmembrane region" description="Helical" evidence="7">
    <location>
        <begin position="50"/>
        <end position="71"/>
    </location>
</feature>
<keyword evidence="4" id="KW-0029">Amino-acid transport</keyword>
<dbReference type="GO" id="GO:0006865">
    <property type="term" value="P:amino acid transport"/>
    <property type="evidence" value="ECO:0007669"/>
    <property type="project" value="UniProtKB-KW"/>
</dbReference>
<accession>J7TQP9</accession>
<feature type="transmembrane region" description="Helical" evidence="7">
    <location>
        <begin position="77"/>
        <end position="97"/>
    </location>
</feature>
<feature type="transmembrane region" description="Helical" evidence="7">
    <location>
        <begin position="229"/>
        <end position="248"/>
    </location>
</feature>
<evidence type="ECO:0000256" key="2">
    <source>
        <dbReference type="ARBA" id="ARBA00022448"/>
    </source>
</evidence>
<proteinExistence type="predicted"/>
<keyword evidence="5 7" id="KW-1133">Transmembrane helix</keyword>
<feature type="transmembrane region" description="Helical" evidence="7">
    <location>
        <begin position="392"/>
        <end position="411"/>
    </location>
</feature>
<evidence type="ECO:0000256" key="3">
    <source>
        <dbReference type="ARBA" id="ARBA00022692"/>
    </source>
</evidence>
<feature type="transmembrane region" description="Helical" evidence="7">
    <location>
        <begin position="314"/>
        <end position="334"/>
    </location>
</feature>
<reference evidence="9 10" key="1">
    <citation type="journal article" date="2012" name="J. Bacteriol.">
        <title>Genome Sequence of the Lantibiotic Bacteriocin Producer Streptococcus salivarius Strain K12.</title>
        <authorList>
            <person name="Barretto C."/>
            <person name="Alvarez-Martin P."/>
            <person name="Foata F."/>
            <person name="Renault P."/>
            <person name="Berger B."/>
        </authorList>
    </citation>
    <scope>NUCLEOTIDE SEQUENCE [LARGE SCALE GENOMIC DNA]</scope>
    <source>
        <strain evidence="9 10">K12</strain>
    </source>
</reference>
<dbReference type="GO" id="GO:0055085">
    <property type="term" value="P:transmembrane transport"/>
    <property type="evidence" value="ECO:0007669"/>
    <property type="project" value="InterPro"/>
</dbReference>
<dbReference type="PROSITE" id="PS00218">
    <property type="entry name" value="AMINO_ACID_PERMEASE_1"/>
    <property type="match status" value="1"/>
</dbReference>
<evidence type="ECO:0000256" key="1">
    <source>
        <dbReference type="ARBA" id="ARBA00004141"/>
    </source>
</evidence>
<evidence type="ECO:0000256" key="5">
    <source>
        <dbReference type="ARBA" id="ARBA00022989"/>
    </source>
</evidence>
<feature type="transmembrane region" description="Helical" evidence="7">
    <location>
        <begin position="464"/>
        <end position="482"/>
    </location>
</feature>
<sequence>MSISLIVSTYYPKGFYYDKLILLHLLEESMENHNYENEGQFQRKMTSRHLFMLSLGGVIGTGLFLSSGYTIAQAGPLGAILSYLVGAIVVYLVMLSLGELAVAMPVTGSFHTYATKFISPGTGFTVAWLYWICWTVALGTEFLGAAMLMQRWFPSVPAWIFAAFFALVIFGINALSVRSFAEAESFFSSIKVIAILVFIILGLGAMFGLVSFDGHREAIMFKHLTANGLFPNGGLAIVSVMLAVNYAFSGTELIGIAAGETDNPKEAVPRAIKTTIGRLVIFFVLTIVVLASLLPMKEAGVSSAPFVDVFDKMGIPFAADIMNFVILTAILSAGNSGLYASSRMLWSLANEGMLNKKLVKINKHGVPMTALLISMAGAVLSLFSSIYAADTVYLALVSIAGFAVVVVWLSIPMAQINFRKQWNLEHSDDELDYKTPFNPILPYITIILLAISVLGIAWDSSQRAGLYFGIPFMIFCYLYHYLRFKKW</sequence>
<evidence type="ECO:0000313" key="9">
    <source>
        <dbReference type="EMBL" id="EJO16639.1"/>
    </source>
</evidence>
<dbReference type="PATRIC" id="fig|1200793.3.peg.533"/>
<evidence type="ECO:0000256" key="7">
    <source>
        <dbReference type="SAM" id="Phobius"/>
    </source>
</evidence>
<feature type="transmembrane region" description="Helical" evidence="7">
    <location>
        <begin position="366"/>
        <end position="386"/>
    </location>
</feature>
<feature type="transmembrane region" description="Helical" evidence="7">
    <location>
        <begin position="189"/>
        <end position="209"/>
    </location>
</feature>
<evidence type="ECO:0000256" key="4">
    <source>
        <dbReference type="ARBA" id="ARBA00022970"/>
    </source>
</evidence>
<keyword evidence="10" id="KW-1185">Reference proteome</keyword>
<dbReference type="Proteomes" id="UP000006983">
    <property type="component" value="Unassembled WGS sequence"/>
</dbReference>
<protein>
    <submittedName>
        <fullName evidence="9">S-methylmethionine permease</fullName>
    </submittedName>
</protein>
<keyword evidence="2" id="KW-0813">Transport</keyword>
<keyword evidence="6 7" id="KW-0472">Membrane</keyword>